<evidence type="ECO:0000313" key="3">
    <source>
        <dbReference type="Proteomes" id="UP000000598"/>
    </source>
</evidence>
<dbReference type="PaxDb" id="284590-Q6CRI7"/>
<dbReference type="SMART" id="SM01373">
    <property type="entry name" value="MAGE"/>
    <property type="match status" value="1"/>
</dbReference>
<protein>
    <submittedName>
        <fullName evidence="2">KLLA0D08734p</fullName>
    </submittedName>
</protein>
<dbReference type="AlphaFoldDB" id="Q6CRI7"/>
<reference evidence="2 3" key="1">
    <citation type="journal article" date="2004" name="Nature">
        <title>Genome evolution in yeasts.</title>
        <authorList>
            <consortium name="Genolevures"/>
            <person name="Dujon B."/>
            <person name="Sherman D."/>
            <person name="Fischer G."/>
            <person name="Durrens P."/>
            <person name="Casaregola S."/>
            <person name="Lafontaine I."/>
            <person name="de Montigny J."/>
            <person name="Marck C."/>
            <person name="Neuveglise C."/>
            <person name="Talla E."/>
            <person name="Goffard N."/>
            <person name="Frangeul L."/>
            <person name="Aigle M."/>
            <person name="Anthouard V."/>
            <person name="Babour A."/>
            <person name="Barbe V."/>
            <person name="Barnay S."/>
            <person name="Blanchin S."/>
            <person name="Beckerich J.M."/>
            <person name="Beyne E."/>
            <person name="Bleykasten C."/>
            <person name="Boisrame A."/>
            <person name="Boyer J."/>
            <person name="Cattolico L."/>
            <person name="Confanioleri F."/>
            <person name="de Daruvar A."/>
            <person name="Despons L."/>
            <person name="Fabre E."/>
            <person name="Fairhead C."/>
            <person name="Ferry-Dumazet H."/>
            <person name="Groppi A."/>
            <person name="Hantraye F."/>
            <person name="Hennequin C."/>
            <person name="Jauniaux N."/>
            <person name="Joyet P."/>
            <person name="Kachouri R."/>
            <person name="Kerrest A."/>
            <person name="Koszul R."/>
            <person name="Lemaire M."/>
            <person name="Lesur I."/>
            <person name="Ma L."/>
            <person name="Muller H."/>
            <person name="Nicaud J.M."/>
            <person name="Nikolski M."/>
            <person name="Oztas S."/>
            <person name="Ozier-Kalogeropoulos O."/>
            <person name="Pellenz S."/>
            <person name="Potier S."/>
            <person name="Richard G.F."/>
            <person name="Straub M.L."/>
            <person name="Suleau A."/>
            <person name="Swennene D."/>
            <person name="Tekaia F."/>
            <person name="Wesolowski-Louvel M."/>
            <person name="Westhof E."/>
            <person name="Wirth B."/>
            <person name="Zeniou-Meyer M."/>
            <person name="Zivanovic I."/>
            <person name="Bolotin-Fukuhara M."/>
            <person name="Thierry A."/>
            <person name="Bouchier C."/>
            <person name="Caudron B."/>
            <person name="Scarpelli C."/>
            <person name="Gaillardin C."/>
            <person name="Weissenbach J."/>
            <person name="Wincker P."/>
            <person name="Souciet J.L."/>
        </authorList>
    </citation>
    <scope>NUCLEOTIDE SEQUENCE [LARGE SCALE GENOMIC DNA]</scope>
    <source>
        <strain evidence="3">ATCC 8585 / CBS 2359 / DSM 70799 / NBRC 1267 / NRRL Y-1140 / WM37</strain>
    </source>
</reference>
<name>Q6CRI7_KLULA</name>
<keyword evidence="3" id="KW-1185">Reference proteome</keyword>
<accession>Q6CRI7</accession>
<dbReference type="Proteomes" id="UP000000598">
    <property type="component" value="Chromosome D"/>
</dbReference>
<sequence length="307" mass="34456">MSDENNNSHTQVNHALETVGNLMVRFVLAQCESQTGNTVITRSKMLQKLKEIIDEEKVKSIPFSTVYGYVDDKLNEIFGYHLFGVLAKKTDKRSFSQTQDEGTPDEANNSVEDAKARGNHFILVRSGMEAIPQRYHKFILDHASAIYRKTVHQVTYIGKEYSASSNPTLDNEIGNNTELALKGIIAITICIVIFSKNNILETELSDQHGKFGISTEGHDIPIIDMNHKDLLNLLVRNNYLTRTVEKAADLGQELAIYSIGKRTLVEFPKESLTKMCQEMLDLDDSQLELIENTVNVLAGDAYGAFRP</sequence>
<dbReference type="KEGG" id="kla:KLLA0_D08734g"/>
<dbReference type="FunCoup" id="Q6CRI7">
    <property type="interactions" value="52"/>
</dbReference>
<dbReference type="eggNOG" id="KOG4562">
    <property type="taxonomic scope" value="Eukaryota"/>
</dbReference>
<dbReference type="EMBL" id="CR382124">
    <property type="protein sequence ID" value="CAH00548.1"/>
    <property type="molecule type" value="Genomic_DNA"/>
</dbReference>
<proteinExistence type="predicted"/>
<dbReference type="InParanoid" id="Q6CRI7"/>
<evidence type="ECO:0000259" key="1">
    <source>
        <dbReference type="SMART" id="SM01373"/>
    </source>
</evidence>
<dbReference type="OMA" id="FMDINAI"/>
<gene>
    <name evidence="2" type="ORF">KLLA0_D08734g</name>
</gene>
<dbReference type="HOGENOM" id="CLU_081930_0_0_1"/>
<evidence type="ECO:0000313" key="2">
    <source>
        <dbReference type="EMBL" id="CAH00548.1"/>
    </source>
</evidence>
<dbReference type="InterPro" id="IPR041899">
    <property type="entry name" value="MAGE_WH2"/>
</dbReference>
<organism evidence="2 3">
    <name type="scientific">Kluyveromyces lactis (strain ATCC 8585 / CBS 2359 / DSM 70799 / NBRC 1267 / NRRL Y-1140 / WM37)</name>
    <name type="common">Yeast</name>
    <name type="synonym">Candida sphaerica</name>
    <dbReference type="NCBI Taxonomy" id="284590"/>
    <lineage>
        <taxon>Eukaryota</taxon>
        <taxon>Fungi</taxon>
        <taxon>Dikarya</taxon>
        <taxon>Ascomycota</taxon>
        <taxon>Saccharomycotina</taxon>
        <taxon>Saccharomycetes</taxon>
        <taxon>Saccharomycetales</taxon>
        <taxon>Saccharomycetaceae</taxon>
        <taxon>Kluyveromyces</taxon>
    </lineage>
</organism>
<dbReference type="Gene3D" id="1.10.10.1210">
    <property type="entry name" value="MAGE homology domain, winged helix WH2 motif"/>
    <property type="match status" value="1"/>
</dbReference>
<dbReference type="InterPro" id="IPR002190">
    <property type="entry name" value="MHD_dom"/>
</dbReference>
<feature type="domain" description="MAGE" evidence="1">
    <location>
        <begin position="23"/>
        <end position="272"/>
    </location>
</feature>
<dbReference type="STRING" id="284590.Q6CRI7"/>
<dbReference type="Pfam" id="PF01454">
    <property type="entry name" value="MAGE"/>
    <property type="match status" value="1"/>
</dbReference>